<accession>A0A5P8FMJ1</accession>
<dbReference type="OrthoDB" id="8099475at2"/>
<evidence type="ECO:0000313" key="4">
    <source>
        <dbReference type="Proteomes" id="UP000271708"/>
    </source>
</evidence>
<dbReference type="AlphaFoldDB" id="A0A5P8FMJ1"/>
<evidence type="ECO:0000259" key="2">
    <source>
        <dbReference type="SMART" id="SM00900"/>
    </source>
</evidence>
<evidence type="ECO:0000256" key="1">
    <source>
        <dbReference type="SAM" id="SignalP"/>
    </source>
</evidence>
<dbReference type="GO" id="GO:0016020">
    <property type="term" value="C:membrane"/>
    <property type="evidence" value="ECO:0007669"/>
    <property type="project" value="InterPro"/>
</dbReference>
<protein>
    <submittedName>
        <fullName evidence="3">FMN-binding protein</fullName>
    </submittedName>
</protein>
<dbReference type="Pfam" id="PF04205">
    <property type="entry name" value="FMN_bind"/>
    <property type="match status" value="1"/>
</dbReference>
<dbReference type="RefSeq" id="WP_123090806.1">
    <property type="nucleotide sequence ID" value="NZ_CP044548.2"/>
</dbReference>
<dbReference type="GO" id="GO:0010181">
    <property type="term" value="F:FMN binding"/>
    <property type="evidence" value="ECO:0007669"/>
    <property type="project" value="InterPro"/>
</dbReference>
<proteinExistence type="predicted"/>
<organism evidence="3 4">
    <name type="scientific">Janibacter melonis</name>
    <dbReference type="NCBI Taxonomy" id="262209"/>
    <lineage>
        <taxon>Bacteria</taxon>
        <taxon>Bacillati</taxon>
        <taxon>Actinomycetota</taxon>
        <taxon>Actinomycetes</taxon>
        <taxon>Micrococcales</taxon>
        <taxon>Intrasporangiaceae</taxon>
        <taxon>Janibacter</taxon>
    </lineage>
</organism>
<gene>
    <name evidence="3" type="ORF">EEW87_006005</name>
</gene>
<dbReference type="InterPro" id="IPR007329">
    <property type="entry name" value="FMN-bd"/>
</dbReference>
<dbReference type="SMART" id="SM00900">
    <property type="entry name" value="FMN_bind"/>
    <property type="match status" value="1"/>
</dbReference>
<reference evidence="3 4" key="1">
    <citation type="submission" date="2019-09" db="EMBL/GenBank/DDBJ databases">
        <title>Complete Genome Sequence of Janibacter melonis M714 with both human health impact and industrial applications.</title>
        <authorList>
            <person name="Jin M."/>
            <person name="Zhao Q.R."/>
        </authorList>
    </citation>
    <scope>NUCLEOTIDE SEQUENCE [LARGE SCALE GENOMIC DNA]</scope>
    <source>
        <strain evidence="3 4">M714</strain>
    </source>
</reference>
<dbReference type="KEGG" id="jme:EEW87_006005"/>
<sequence length="147" mass="14693">MRRIVIWSASTLGALLVLLSYSTSTGRAATHISSPAVAGAVPAAGATTGSAGSSGAGTTYTGDVMSTQWGPVQVQITVSGGRVTSADAVQVPTGNPRDEQINGYAVPVYESETVTAQSADIDAVSGATVTWQGYTGSLQSALDEAGL</sequence>
<feature type="domain" description="FMN-binding" evidence="2">
    <location>
        <begin position="67"/>
        <end position="145"/>
    </location>
</feature>
<name>A0A5P8FMJ1_9MICO</name>
<dbReference type="Gene3D" id="3.90.1010.20">
    <property type="match status" value="1"/>
</dbReference>
<evidence type="ECO:0000313" key="3">
    <source>
        <dbReference type="EMBL" id="QFQ29972.1"/>
    </source>
</evidence>
<feature type="chain" id="PRO_5024334993" evidence="1">
    <location>
        <begin position="29"/>
        <end position="147"/>
    </location>
</feature>
<dbReference type="Proteomes" id="UP000271708">
    <property type="component" value="Chromosome"/>
</dbReference>
<feature type="signal peptide" evidence="1">
    <location>
        <begin position="1"/>
        <end position="28"/>
    </location>
</feature>
<keyword evidence="1" id="KW-0732">Signal</keyword>
<dbReference type="GeneID" id="59160705"/>
<dbReference type="EMBL" id="CP044548">
    <property type="protein sequence ID" value="QFQ29972.1"/>
    <property type="molecule type" value="Genomic_DNA"/>
</dbReference>